<feature type="transmembrane region" description="Helical" evidence="1">
    <location>
        <begin position="299"/>
        <end position="320"/>
    </location>
</feature>
<keyword evidence="1" id="KW-0472">Membrane</keyword>
<gene>
    <name evidence="2" type="ORF">QI30_05940</name>
</gene>
<feature type="transmembrane region" description="Helical" evidence="1">
    <location>
        <begin position="261"/>
        <end position="287"/>
    </location>
</feature>
<keyword evidence="1" id="KW-1133">Transmembrane helix</keyword>
<dbReference type="InterPro" id="IPR038728">
    <property type="entry name" value="YkvI-like"/>
</dbReference>
<dbReference type="AlphaFoldDB" id="A0A433RVZ4"/>
<name>A0A433RVZ4_9BACL</name>
<feature type="transmembrane region" description="Helical" evidence="1">
    <location>
        <begin position="217"/>
        <end position="241"/>
    </location>
</feature>
<feature type="transmembrane region" description="Helical" evidence="1">
    <location>
        <begin position="138"/>
        <end position="160"/>
    </location>
</feature>
<dbReference type="OrthoDB" id="4424890at2"/>
<protein>
    <submittedName>
        <fullName evidence="2">Membrane protein</fullName>
    </submittedName>
</protein>
<proteinExistence type="predicted"/>
<organism evidence="2 3">
    <name type="scientific">Candidatus Kurthia intestinigallinarum</name>
    <dbReference type="NCBI Taxonomy" id="1562256"/>
    <lineage>
        <taxon>Bacteria</taxon>
        <taxon>Bacillati</taxon>
        <taxon>Bacillota</taxon>
        <taxon>Bacilli</taxon>
        <taxon>Bacillales</taxon>
        <taxon>Caryophanaceae</taxon>
        <taxon>Kurthia</taxon>
    </lineage>
</organism>
<feature type="transmembrane region" description="Helical" evidence="1">
    <location>
        <begin position="33"/>
        <end position="57"/>
    </location>
</feature>
<feature type="transmembrane region" description="Helical" evidence="1">
    <location>
        <begin position="180"/>
        <end position="205"/>
    </location>
</feature>
<feature type="transmembrane region" description="Helical" evidence="1">
    <location>
        <begin position="326"/>
        <end position="343"/>
    </location>
</feature>
<evidence type="ECO:0000313" key="2">
    <source>
        <dbReference type="EMBL" id="RUS57462.1"/>
    </source>
</evidence>
<feature type="transmembrane region" description="Helical" evidence="1">
    <location>
        <begin position="78"/>
        <end position="102"/>
    </location>
</feature>
<evidence type="ECO:0000313" key="3">
    <source>
        <dbReference type="Proteomes" id="UP000288623"/>
    </source>
</evidence>
<feature type="transmembrane region" description="Helical" evidence="1">
    <location>
        <begin position="114"/>
        <end position="131"/>
    </location>
</feature>
<keyword evidence="3" id="KW-1185">Reference proteome</keyword>
<dbReference type="PANTHER" id="PTHR37814">
    <property type="entry name" value="CONSERVED MEMBRANE PROTEIN"/>
    <property type="match status" value="1"/>
</dbReference>
<comment type="caution">
    <text evidence="2">The sequence shown here is derived from an EMBL/GenBank/DDBJ whole genome shotgun (WGS) entry which is preliminary data.</text>
</comment>
<dbReference type="Proteomes" id="UP000288623">
    <property type="component" value="Unassembled WGS sequence"/>
</dbReference>
<reference evidence="2 3" key="1">
    <citation type="submission" date="2014-11" db="EMBL/GenBank/DDBJ databases">
        <title>Genome sequence and analysis of novel Kurthia sp.</title>
        <authorList>
            <person name="Lawson J.N."/>
            <person name="Gonzalez J.E."/>
            <person name="Rinauldi L."/>
            <person name="Xuan Z."/>
            <person name="Firman A."/>
            <person name="Shaddox L."/>
            <person name="Trudeau A."/>
            <person name="Shah S."/>
            <person name="Reiman D."/>
        </authorList>
    </citation>
    <scope>NUCLEOTIDE SEQUENCE [LARGE SCALE GENOMIC DNA]</scope>
    <source>
        <strain evidence="2 3">3B1D</strain>
    </source>
</reference>
<accession>A0A433RVZ4</accession>
<dbReference type="RefSeq" id="WP_126990016.1">
    <property type="nucleotide sequence ID" value="NZ_JTFC01000025.1"/>
</dbReference>
<dbReference type="EMBL" id="JTFC01000025">
    <property type="protein sequence ID" value="RUS57462.1"/>
    <property type="molecule type" value="Genomic_DNA"/>
</dbReference>
<evidence type="ECO:0000256" key="1">
    <source>
        <dbReference type="SAM" id="Phobius"/>
    </source>
</evidence>
<keyword evidence="1" id="KW-0812">Transmembrane</keyword>
<dbReference type="PANTHER" id="PTHR37814:SF1">
    <property type="entry name" value="MEMBRANE PROTEIN"/>
    <property type="match status" value="1"/>
</dbReference>
<sequence length="361" mass="38348">MKKSIEMAGAFIGVIVGAGFASGQEILQFFTSFGWWGIIGGVIAAVLFAFLGMNLTTLGSRLNATSHKEVIYKICGRYVGAVVDFIITFFLFGVAVVMLAGAGSIFENQFNVPAVYGSLFMLVITILTLTFDINKIIGIISAITPFLLLLVLIIAGYAVFTTDLSAAQMNTLAQNQSGSAPNWIVGAALYVSYNLAAGASMLAVMGGTQKNVKIAKFGGIFGGLGLGVLILLISIAMLAKMDVVAGADMPMLLLAQTMHPVLGWLMAIALLGMIYNTAVGMLFAFSARIVPSTSKHFKWFVWIVGAVAFGVSFIGFIQLVSTVYPTMGYLGFILIVAIVIAWFKYAGAKPKQPEPVAIVEE</sequence>